<dbReference type="Proteomes" id="UP000569329">
    <property type="component" value="Unassembled WGS sequence"/>
</dbReference>
<dbReference type="Gene3D" id="3.40.50.720">
    <property type="entry name" value="NAD(P)-binding Rossmann-like Domain"/>
    <property type="match status" value="1"/>
</dbReference>
<protein>
    <submittedName>
        <fullName evidence="5">Myo-inositol 2-dehydrogenase/D-chiro-inositol 1-dehydrogenase</fullName>
        <ecNumber evidence="5">1.1.1.18</ecNumber>
        <ecNumber evidence="5">1.1.1.369</ecNumber>
    </submittedName>
</protein>
<dbReference type="EC" id="1.1.1.369" evidence="5"/>
<feature type="domain" description="GFO/IDH/MocA-like oxidoreductase" evidence="4">
    <location>
        <begin position="125"/>
        <end position="244"/>
    </location>
</feature>
<dbReference type="InterPro" id="IPR055170">
    <property type="entry name" value="GFO_IDH_MocA-like_dom"/>
</dbReference>
<evidence type="ECO:0000313" key="5">
    <source>
        <dbReference type="EMBL" id="MBA8824331.1"/>
    </source>
</evidence>
<feature type="domain" description="Gfo/Idh/MocA-like oxidoreductase N-terminal" evidence="3">
    <location>
        <begin position="2"/>
        <end position="117"/>
    </location>
</feature>
<dbReference type="EC" id="1.1.1.18" evidence="5"/>
<dbReference type="EMBL" id="JACGWZ010000002">
    <property type="protein sequence ID" value="MBA8824331.1"/>
    <property type="molecule type" value="Genomic_DNA"/>
</dbReference>
<evidence type="ECO:0000259" key="3">
    <source>
        <dbReference type="Pfam" id="PF01408"/>
    </source>
</evidence>
<reference evidence="5 6" key="1">
    <citation type="submission" date="2020-07" db="EMBL/GenBank/DDBJ databases">
        <title>Sequencing the genomes of 1000 actinobacteria strains.</title>
        <authorList>
            <person name="Klenk H.-P."/>
        </authorList>
    </citation>
    <scope>NUCLEOTIDE SEQUENCE [LARGE SCALE GENOMIC DNA]</scope>
    <source>
        <strain evidence="5 6">DSM 45975</strain>
    </source>
</reference>
<dbReference type="Gene3D" id="3.30.360.10">
    <property type="entry name" value="Dihydrodipicolinate Reductase, domain 2"/>
    <property type="match status" value="1"/>
</dbReference>
<proteinExistence type="inferred from homology"/>
<dbReference type="PANTHER" id="PTHR42840">
    <property type="entry name" value="NAD(P)-BINDING ROSSMANN-FOLD SUPERFAMILY PROTEIN-RELATED"/>
    <property type="match status" value="1"/>
</dbReference>
<dbReference type="Pfam" id="PF22725">
    <property type="entry name" value="GFO_IDH_MocA_C3"/>
    <property type="match status" value="1"/>
</dbReference>
<dbReference type="RefSeq" id="WP_182543637.1">
    <property type="nucleotide sequence ID" value="NZ_JACGWZ010000002.1"/>
</dbReference>
<evidence type="ECO:0000313" key="6">
    <source>
        <dbReference type="Proteomes" id="UP000569329"/>
    </source>
</evidence>
<dbReference type="AlphaFoldDB" id="A0A839DYN7"/>
<accession>A0A839DYN7</accession>
<dbReference type="GO" id="GO:0000166">
    <property type="term" value="F:nucleotide binding"/>
    <property type="evidence" value="ECO:0007669"/>
    <property type="project" value="InterPro"/>
</dbReference>
<dbReference type="SUPFAM" id="SSF51735">
    <property type="entry name" value="NAD(P)-binding Rossmann-fold domains"/>
    <property type="match status" value="1"/>
</dbReference>
<dbReference type="SUPFAM" id="SSF55347">
    <property type="entry name" value="Glyceraldehyde-3-phosphate dehydrogenase-like, C-terminal domain"/>
    <property type="match status" value="1"/>
</dbReference>
<evidence type="ECO:0000256" key="1">
    <source>
        <dbReference type="ARBA" id="ARBA00010928"/>
    </source>
</evidence>
<dbReference type="InterPro" id="IPR000683">
    <property type="entry name" value="Gfo/Idh/MocA-like_OxRdtase_N"/>
</dbReference>
<keyword evidence="6" id="KW-1185">Reference proteome</keyword>
<comment type="caution">
    <text evidence="5">The sequence shown here is derived from an EMBL/GenBank/DDBJ whole genome shotgun (WGS) entry which is preliminary data.</text>
</comment>
<evidence type="ECO:0000256" key="2">
    <source>
        <dbReference type="ARBA" id="ARBA00023002"/>
    </source>
</evidence>
<dbReference type="PANTHER" id="PTHR42840:SF3">
    <property type="entry name" value="BINDING ROSSMANN FOLD OXIDOREDUCTASE, PUTATIVE (AFU_ORTHOLOGUE AFUA_2G10240)-RELATED"/>
    <property type="match status" value="1"/>
</dbReference>
<comment type="similarity">
    <text evidence="1">Belongs to the Gfo/Idh/MocA family.</text>
</comment>
<dbReference type="GO" id="GO:0050112">
    <property type="term" value="F:inositol 2-dehydrogenase (NAD+) activity"/>
    <property type="evidence" value="ECO:0007669"/>
    <property type="project" value="UniProtKB-EC"/>
</dbReference>
<keyword evidence="2 5" id="KW-0560">Oxidoreductase</keyword>
<sequence length="332" mass="35257">MKLGLIGSGRIGDMHARALGELDQVDSLVIADADPARAEGLAERVGADADTVDELYSSGVDGVLIAAATSAHARLVHQALDNRTPVFCEKPVALDVAGTREVVSHAESCGVPVQIGFQRRFDAGYLAAREAVRDGRLGWLHTLRAVTADETPPPADYIPTSGGLFRDCGIHDFDIMRWLTGREVVSVHATGANRGAAFFTEGGDVDTAAAVLTFEDGMLATVTATRYNGAGHDVRLEVCGSDGAMFVGNDERAPLPSAEQDIGWPSGTPYRTFVERFGPAYSRELSSFVEVVAGRAGSPCSAVEALEALYVAEACQLSHDEERVVRLDEVRA</sequence>
<dbReference type="InterPro" id="IPR036291">
    <property type="entry name" value="NAD(P)-bd_dom_sf"/>
</dbReference>
<evidence type="ECO:0000259" key="4">
    <source>
        <dbReference type="Pfam" id="PF22725"/>
    </source>
</evidence>
<gene>
    <name evidence="5" type="ORF">FHX42_001678</name>
</gene>
<name>A0A839DYN7_9PSEU</name>
<organism evidence="5 6">
    <name type="scientific">Halosaccharopolyspora lacisalsi</name>
    <dbReference type="NCBI Taxonomy" id="1000566"/>
    <lineage>
        <taxon>Bacteria</taxon>
        <taxon>Bacillati</taxon>
        <taxon>Actinomycetota</taxon>
        <taxon>Actinomycetes</taxon>
        <taxon>Pseudonocardiales</taxon>
        <taxon>Pseudonocardiaceae</taxon>
        <taxon>Halosaccharopolyspora</taxon>
    </lineage>
</organism>
<dbReference type="Pfam" id="PF01408">
    <property type="entry name" value="GFO_IDH_MocA"/>
    <property type="match status" value="1"/>
</dbReference>